<dbReference type="InterPro" id="IPR001119">
    <property type="entry name" value="SLH_dom"/>
</dbReference>
<evidence type="ECO:0000256" key="2">
    <source>
        <dbReference type="SAM" id="SignalP"/>
    </source>
</evidence>
<dbReference type="Pfam" id="PF00963">
    <property type="entry name" value="Cohesin"/>
    <property type="match status" value="1"/>
</dbReference>
<reference evidence="5" key="1">
    <citation type="journal article" date="2019" name="Int. J. Syst. Evol. Microbiol.">
        <title>The Global Catalogue of Microorganisms (GCM) 10K type strain sequencing project: providing services to taxonomists for standard genome sequencing and annotation.</title>
        <authorList>
            <consortium name="The Broad Institute Genomics Platform"/>
            <consortium name="The Broad Institute Genome Sequencing Center for Infectious Disease"/>
            <person name="Wu L."/>
            <person name="Ma J."/>
        </authorList>
    </citation>
    <scope>NUCLEOTIDE SEQUENCE [LARGE SCALE GENOMIC DNA]</scope>
    <source>
        <strain evidence="5">CGMCC 1.15420</strain>
    </source>
</reference>
<dbReference type="Proteomes" id="UP000608420">
    <property type="component" value="Unassembled WGS sequence"/>
</dbReference>
<evidence type="ECO:0000313" key="4">
    <source>
        <dbReference type="EMBL" id="GGF85968.1"/>
    </source>
</evidence>
<accession>A0ABQ1VPB0</accession>
<gene>
    <name evidence="4" type="ORF">GCM10010913_04270</name>
</gene>
<dbReference type="Pfam" id="PF00395">
    <property type="entry name" value="SLH"/>
    <property type="match status" value="3"/>
</dbReference>
<feature type="signal peptide" evidence="2">
    <location>
        <begin position="1"/>
        <end position="19"/>
    </location>
</feature>
<evidence type="ECO:0000313" key="5">
    <source>
        <dbReference type="Proteomes" id="UP000608420"/>
    </source>
</evidence>
<feature type="domain" description="SLH" evidence="3">
    <location>
        <begin position="422"/>
        <end position="485"/>
    </location>
</feature>
<dbReference type="EMBL" id="BMIW01000002">
    <property type="protein sequence ID" value="GGF85968.1"/>
    <property type="molecule type" value="Genomic_DNA"/>
</dbReference>
<organism evidence="4 5">
    <name type="scientific">Paenibacillus aceti</name>
    <dbReference type="NCBI Taxonomy" id="1820010"/>
    <lineage>
        <taxon>Bacteria</taxon>
        <taxon>Bacillati</taxon>
        <taxon>Bacillota</taxon>
        <taxon>Bacilli</taxon>
        <taxon>Bacillales</taxon>
        <taxon>Paenibacillaceae</taxon>
        <taxon>Paenibacillus</taxon>
    </lineage>
</organism>
<dbReference type="InterPro" id="IPR051465">
    <property type="entry name" value="Cell_Envelope_Struct_Comp"/>
</dbReference>
<evidence type="ECO:0000259" key="3">
    <source>
        <dbReference type="PROSITE" id="PS51272"/>
    </source>
</evidence>
<dbReference type="PROSITE" id="PS51272">
    <property type="entry name" value="SLH"/>
    <property type="match status" value="3"/>
</dbReference>
<name>A0ABQ1VPB0_9BACL</name>
<feature type="region of interest" description="Disordered" evidence="1">
    <location>
        <begin position="170"/>
        <end position="197"/>
    </location>
</feature>
<feature type="compositionally biased region" description="Low complexity" evidence="1">
    <location>
        <begin position="184"/>
        <end position="195"/>
    </location>
</feature>
<protein>
    <recommendedName>
        <fullName evidence="3">SLH domain-containing protein</fullName>
    </recommendedName>
</protein>
<comment type="caution">
    <text evidence="4">The sequence shown here is derived from an EMBL/GenBank/DDBJ whole genome shotgun (WGS) entry which is preliminary data.</text>
</comment>
<feature type="chain" id="PRO_5046262501" description="SLH domain-containing protein" evidence="2">
    <location>
        <begin position="20"/>
        <end position="546"/>
    </location>
</feature>
<keyword evidence="2" id="KW-0732">Signal</keyword>
<feature type="domain" description="SLH" evidence="3">
    <location>
        <begin position="358"/>
        <end position="421"/>
    </location>
</feature>
<dbReference type="PANTHER" id="PTHR43308:SF5">
    <property type="entry name" value="S-LAYER PROTEIN _ PEPTIDOGLYCAN ENDO-BETA-N-ACETYLGLUCOSAMINIDASE"/>
    <property type="match status" value="1"/>
</dbReference>
<dbReference type="InterPro" id="IPR008965">
    <property type="entry name" value="CBM2/CBM3_carb-bd_dom_sf"/>
</dbReference>
<feature type="domain" description="SLH" evidence="3">
    <location>
        <begin position="489"/>
        <end position="546"/>
    </location>
</feature>
<dbReference type="Gene3D" id="2.60.40.680">
    <property type="match status" value="1"/>
</dbReference>
<sequence length="546" mass="59142">MLALCLILLSSTVFTYGSAGVRAAESSKITLSGNVSNVRVGDTFQLQIHGEQFEDLFAVEVVLAYDAQALRVEEVKAGAGYDAYDAYQIDATKGELYLPLVRKQLQPNPQATVHLADVTFRALQDKGVEVELQRVKAVGSAWATNEQGYKDMKRLTSEVGDAIAVQIEKQDSKAPDYSGGSGQAGSSSQPVVSGPTMIDGAKDVLKEKDPTKAAEKLQALLSGLKEEPTAAEKQALLQAAEATVTGLSQMPVSKEGTGADAVYVISAADLSQYDSLLQSIIAALHKWKLDSPQIAQAQLQAVMEYTLAGRDVNKLGVYHYDETTGIWEYVRGAMHQTDAAKFVISVKQAGKYRIQEYSKPYKDIAGIYAEAKYAVDVLTARHIVNGTSDILFSPSKQVTRAEFSSMIVRALNLDLLDAVNPAEATYSDVGAEAWYAEDIAVLRKLGIINGFSDGTFRPNDAVTREQMVVIAMNALRNLELTADNSVASTETFADAGAISGWAKDSVNKAREMKLVSGIGQNRFMPKQPTNRADTAVFIWKMLQQLN</sequence>
<dbReference type="CDD" id="cd08547">
    <property type="entry name" value="Type_II_cohesin"/>
    <property type="match status" value="1"/>
</dbReference>
<dbReference type="PANTHER" id="PTHR43308">
    <property type="entry name" value="OUTER MEMBRANE PROTEIN ALPHA-RELATED"/>
    <property type="match status" value="1"/>
</dbReference>
<dbReference type="InterPro" id="IPR002102">
    <property type="entry name" value="Cohesin_dom"/>
</dbReference>
<proteinExistence type="predicted"/>
<evidence type="ECO:0000256" key="1">
    <source>
        <dbReference type="SAM" id="MobiDB-lite"/>
    </source>
</evidence>
<keyword evidence="5" id="KW-1185">Reference proteome</keyword>
<dbReference type="SUPFAM" id="SSF49384">
    <property type="entry name" value="Carbohydrate-binding domain"/>
    <property type="match status" value="1"/>
</dbReference>